<evidence type="ECO:0000313" key="2">
    <source>
        <dbReference type="Proteomes" id="UP000299102"/>
    </source>
</evidence>
<dbReference type="Proteomes" id="UP000299102">
    <property type="component" value="Unassembled WGS sequence"/>
</dbReference>
<reference evidence="1 2" key="1">
    <citation type="journal article" date="2019" name="Commun. Biol.">
        <title>The bagworm genome reveals a unique fibroin gene that provides high tensile strength.</title>
        <authorList>
            <person name="Kono N."/>
            <person name="Nakamura H."/>
            <person name="Ohtoshi R."/>
            <person name="Tomita M."/>
            <person name="Numata K."/>
            <person name="Arakawa K."/>
        </authorList>
    </citation>
    <scope>NUCLEOTIDE SEQUENCE [LARGE SCALE GENOMIC DNA]</scope>
</reference>
<keyword evidence="1" id="KW-0808">Transferase</keyword>
<proteinExistence type="predicted"/>
<keyword evidence="2" id="KW-1185">Reference proteome</keyword>
<evidence type="ECO:0000313" key="1">
    <source>
        <dbReference type="EMBL" id="GBP26331.1"/>
    </source>
</evidence>
<organism evidence="1 2">
    <name type="scientific">Eumeta variegata</name>
    <name type="common">Bagworm moth</name>
    <name type="synonym">Eumeta japonica</name>
    <dbReference type="NCBI Taxonomy" id="151549"/>
    <lineage>
        <taxon>Eukaryota</taxon>
        <taxon>Metazoa</taxon>
        <taxon>Ecdysozoa</taxon>
        <taxon>Arthropoda</taxon>
        <taxon>Hexapoda</taxon>
        <taxon>Insecta</taxon>
        <taxon>Pterygota</taxon>
        <taxon>Neoptera</taxon>
        <taxon>Endopterygota</taxon>
        <taxon>Lepidoptera</taxon>
        <taxon>Glossata</taxon>
        <taxon>Ditrysia</taxon>
        <taxon>Tineoidea</taxon>
        <taxon>Psychidae</taxon>
        <taxon>Oiketicinae</taxon>
        <taxon>Eumeta</taxon>
    </lineage>
</organism>
<gene>
    <name evidence="1" type="ORF">EVAR_95502_1</name>
</gene>
<dbReference type="OrthoDB" id="10050074at2759"/>
<comment type="caution">
    <text evidence="1">The sequence shown here is derived from an EMBL/GenBank/DDBJ whole genome shotgun (WGS) entry which is preliminary data.</text>
</comment>
<dbReference type="GO" id="GO:0003964">
    <property type="term" value="F:RNA-directed DNA polymerase activity"/>
    <property type="evidence" value="ECO:0007669"/>
    <property type="project" value="UniProtKB-KW"/>
</dbReference>
<protein>
    <submittedName>
        <fullName evidence="1">Probable RNA-directed DNA polymerase from transposon X-element</fullName>
    </submittedName>
</protein>
<keyword evidence="1" id="KW-0695">RNA-directed DNA polymerase</keyword>
<dbReference type="EMBL" id="BGZK01000179">
    <property type="protein sequence ID" value="GBP26331.1"/>
    <property type="molecule type" value="Genomic_DNA"/>
</dbReference>
<dbReference type="AlphaFoldDB" id="A0A4C1UIM7"/>
<keyword evidence="1" id="KW-0548">Nucleotidyltransferase</keyword>
<accession>A0A4C1UIM7</accession>
<name>A0A4C1UIM7_EUMVA</name>
<sequence>MTYTSSVYAHAKPDTPDTLHELQVMQNKFRRRAADTPWYVKNSVLHWDLKLPSIYKCMKDASERFFDIASSHPNPLIASAVSYEPPTPHHFCRRPRNILIRSNQRSQLRGRKTYRSN</sequence>